<name>A0A852TPV9_9ACTN</name>
<evidence type="ECO:0000313" key="1">
    <source>
        <dbReference type="EMBL" id="NYE45998.1"/>
    </source>
</evidence>
<dbReference type="RefSeq" id="WP_179642164.1">
    <property type="nucleotide sequence ID" value="NZ_BAAAYY010000024.1"/>
</dbReference>
<accession>A0A852TPV9</accession>
<evidence type="ECO:0000313" key="2">
    <source>
        <dbReference type="Proteomes" id="UP000589036"/>
    </source>
</evidence>
<gene>
    <name evidence="1" type="ORF">HDA32_001118</name>
</gene>
<comment type="caution">
    <text evidence="1">The sequence shown here is derived from an EMBL/GenBank/DDBJ whole genome shotgun (WGS) entry which is preliminary data.</text>
</comment>
<keyword evidence="2" id="KW-1185">Reference proteome</keyword>
<protein>
    <submittedName>
        <fullName evidence="1">Uncharacterized protein</fullName>
    </submittedName>
</protein>
<sequence>MLGYRRSLGSFLLARSGEEPALVESDFAGRLPSKFDELYFNARFTAAIRPGTSEPSERAARSLAAQSAVRACAAEVARKCSPADPEGTELDVNRALLADPELSSQGIAWSRCELEVPAEDVQRARDRELAQHDSEVLALRHRTTMEQASLLRTEVFQDGGLARLWWLARFPDQVERIPQIGVALDEVVDSTTASTQEADDGVGQVIGLCMELLQGLNADERAHLGHRVVEELHRIFQACERPGLSEKLEGIAGTS</sequence>
<dbReference type="AlphaFoldDB" id="A0A852TPV9"/>
<reference evidence="1 2" key="1">
    <citation type="submission" date="2020-07" db="EMBL/GenBank/DDBJ databases">
        <title>Sequencing the genomes of 1000 actinobacteria strains.</title>
        <authorList>
            <person name="Klenk H.-P."/>
        </authorList>
    </citation>
    <scope>NUCLEOTIDE SEQUENCE [LARGE SCALE GENOMIC DNA]</scope>
    <source>
        <strain evidence="1 2">CXB654</strain>
    </source>
</reference>
<dbReference type="EMBL" id="JACCCC010000001">
    <property type="protein sequence ID" value="NYE45998.1"/>
    <property type="molecule type" value="Genomic_DNA"/>
</dbReference>
<organism evidence="1 2">
    <name type="scientific">Spinactinospora alkalitolerans</name>
    <dbReference type="NCBI Taxonomy" id="687207"/>
    <lineage>
        <taxon>Bacteria</taxon>
        <taxon>Bacillati</taxon>
        <taxon>Actinomycetota</taxon>
        <taxon>Actinomycetes</taxon>
        <taxon>Streptosporangiales</taxon>
        <taxon>Nocardiopsidaceae</taxon>
        <taxon>Spinactinospora</taxon>
    </lineage>
</organism>
<proteinExistence type="predicted"/>
<dbReference type="Proteomes" id="UP000589036">
    <property type="component" value="Unassembled WGS sequence"/>
</dbReference>